<proteinExistence type="predicted"/>
<name>A0A0B7NBT9_9FUNG</name>
<dbReference type="Proteomes" id="UP000054107">
    <property type="component" value="Unassembled WGS sequence"/>
</dbReference>
<evidence type="ECO:0000313" key="1">
    <source>
        <dbReference type="EMBL" id="CEP15995.1"/>
    </source>
</evidence>
<evidence type="ECO:0008006" key="3">
    <source>
        <dbReference type="Google" id="ProtNLM"/>
    </source>
</evidence>
<gene>
    <name evidence="1" type="primary">PARPA_10249.1 scaffold 40051</name>
</gene>
<sequence>MELRQVNGSNVIILIDNAPYQYASIKNSVDEKNAAAGIVSSSKLYFHIDQLQGMRWTKAAWKEISSQTIANSWKHTTILSANEDVAGFDDLEDINMLKNGGDVLVVEDEEFKMQEIEGIFENGQYVEMDEVFGDASMNMIDDAEAFEESDSEEQHVKQQELIDAMRLVIQTAVPRNAEEFKTMDGLSKMYLLRKEEMLSNRVKKRL</sequence>
<keyword evidence="2" id="KW-1185">Reference proteome</keyword>
<dbReference type="OrthoDB" id="2429137at2759"/>
<reference evidence="1 2" key="1">
    <citation type="submission" date="2014-09" db="EMBL/GenBank/DDBJ databases">
        <authorList>
            <person name="Ellenberger Sabrina"/>
        </authorList>
    </citation>
    <scope>NUCLEOTIDE SEQUENCE [LARGE SCALE GENOMIC DNA]</scope>
    <source>
        <strain evidence="1 2">CBS 412.66</strain>
    </source>
</reference>
<dbReference type="EMBL" id="LN732826">
    <property type="protein sequence ID" value="CEP15995.1"/>
    <property type="molecule type" value="Genomic_DNA"/>
</dbReference>
<evidence type="ECO:0000313" key="2">
    <source>
        <dbReference type="Proteomes" id="UP000054107"/>
    </source>
</evidence>
<accession>A0A0B7NBT9</accession>
<organism evidence="1 2">
    <name type="scientific">Parasitella parasitica</name>
    <dbReference type="NCBI Taxonomy" id="35722"/>
    <lineage>
        <taxon>Eukaryota</taxon>
        <taxon>Fungi</taxon>
        <taxon>Fungi incertae sedis</taxon>
        <taxon>Mucoromycota</taxon>
        <taxon>Mucoromycotina</taxon>
        <taxon>Mucoromycetes</taxon>
        <taxon>Mucorales</taxon>
        <taxon>Mucorineae</taxon>
        <taxon>Mucoraceae</taxon>
        <taxon>Parasitella</taxon>
    </lineage>
</organism>
<dbReference type="AlphaFoldDB" id="A0A0B7NBT9"/>
<protein>
    <recommendedName>
        <fullName evidence="3">DDE-1 domain-containing protein</fullName>
    </recommendedName>
</protein>